<protein>
    <submittedName>
        <fullName evidence="8">Adhesion G-protein coupled receptor G2-like isoform X1</fullName>
    </submittedName>
</protein>
<dbReference type="GO" id="GO:0016020">
    <property type="term" value="C:membrane"/>
    <property type="evidence" value="ECO:0007669"/>
    <property type="project" value="UniProtKB-SubCell"/>
</dbReference>
<dbReference type="PRINTS" id="PR00249">
    <property type="entry name" value="GPCRSECRETIN"/>
</dbReference>
<reference evidence="8" key="1">
    <citation type="submission" date="2025-08" db="UniProtKB">
        <authorList>
            <consortium name="RefSeq"/>
        </authorList>
    </citation>
    <scope>IDENTIFICATION</scope>
</reference>
<dbReference type="PANTHER" id="PTHR47767:SF2">
    <property type="entry name" value="GPS DOMAIN-CONTAINING PROTEIN"/>
    <property type="match status" value="1"/>
</dbReference>
<keyword evidence="4 5" id="KW-0472">Membrane</keyword>
<feature type="domain" description="G-protein coupled receptors family 2 profile 2" evidence="6">
    <location>
        <begin position="1"/>
        <end position="214"/>
    </location>
</feature>
<comment type="subcellular location">
    <subcellularLocation>
        <location evidence="1">Membrane</location>
        <topology evidence="1">Multi-pass membrane protein</topology>
    </subcellularLocation>
</comment>
<evidence type="ECO:0000313" key="8">
    <source>
        <dbReference type="RefSeq" id="XP_036361344.1"/>
    </source>
</evidence>
<gene>
    <name evidence="8" type="primary">LOC115214957</name>
</gene>
<evidence type="ECO:0000256" key="5">
    <source>
        <dbReference type="SAM" id="Phobius"/>
    </source>
</evidence>
<evidence type="ECO:0000256" key="3">
    <source>
        <dbReference type="ARBA" id="ARBA00022989"/>
    </source>
</evidence>
<dbReference type="CDD" id="cd15040">
    <property type="entry name" value="7tmB2_Adhesion"/>
    <property type="match status" value="1"/>
</dbReference>
<feature type="transmembrane region" description="Helical" evidence="5">
    <location>
        <begin position="5"/>
        <end position="24"/>
    </location>
</feature>
<dbReference type="InterPro" id="IPR000832">
    <property type="entry name" value="GPCR_2_secretin-like"/>
</dbReference>
<evidence type="ECO:0000256" key="1">
    <source>
        <dbReference type="ARBA" id="ARBA00004141"/>
    </source>
</evidence>
<name>A0A7E6F0Z5_9MOLL</name>
<keyword evidence="7" id="KW-1185">Reference proteome</keyword>
<evidence type="ECO:0000256" key="2">
    <source>
        <dbReference type="ARBA" id="ARBA00022692"/>
    </source>
</evidence>
<dbReference type="PANTHER" id="PTHR47767">
    <property type="entry name" value="ADHESION G PROTEIN-COUPLED RECEPTOR G7"/>
    <property type="match status" value="1"/>
</dbReference>
<accession>A0A7E6F0Z5</accession>
<dbReference type="InterPro" id="IPR053066">
    <property type="entry name" value="ADGR_G7"/>
</dbReference>
<dbReference type="RefSeq" id="XP_036361344.1">
    <property type="nucleotide sequence ID" value="XM_036505451.1"/>
</dbReference>
<feature type="transmembrane region" description="Helical" evidence="5">
    <location>
        <begin position="163"/>
        <end position="184"/>
    </location>
</feature>
<proteinExistence type="predicted"/>
<keyword evidence="2 5" id="KW-0812">Transmembrane</keyword>
<evidence type="ECO:0000256" key="4">
    <source>
        <dbReference type="ARBA" id="ARBA00023136"/>
    </source>
</evidence>
<organism evidence="7 8">
    <name type="scientific">Octopus sinensis</name>
    <name type="common">East Asian common octopus</name>
    <dbReference type="NCBI Taxonomy" id="2607531"/>
    <lineage>
        <taxon>Eukaryota</taxon>
        <taxon>Metazoa</taxon>
        <taxon>Spiralia</taxon>
        <taxon>Lophotrochozoa</taxon>
        <taxon>Mollusca</taxon>
        <taxon>Cephalopoda</taxon>
        <taxon>Coleoidea</taxon>
        <taxon>Octopodiformes</taxon>
        <taxon>Octopoda</taxon>
        <taxon>Incirrata</taxon>
        <taxon>Octopodidae</taxon>
        <taxon>Octopus</taxon>
    </lineage>
</organism>
<dbReference type="InterPro" id="IPR017981">
    <property type="entry name" value="GPCR_2-like_7TM"/>
</dbReference>
<dbReference type="Proteomes" id="UP000515154">
    <property type="component" value="Linkage group LG8"/>
</dbReference>
<dbReference type="Pfam" id="PF00002">
    <property type="entry name" value="7tm_2"/>
    <property type="match status" value="1"/>
</dbReference>
<dbReference type="AlphaFoldDB" id="A0A7E6F0Z5"/>
<keyword evidence="3 5" id="KW-1133">Transmembrane helix</keyword>
<dbReference type="SUPFAM" id="SSF81321">
    <property type="entry name" value="Family A G protein-coupled receptor-like"/>
    <property type="match status" value="1"/>
</dbReference>
<feature type="transmembrane region" description="Helical" evidence="5">
    <location>
        <begin position="190"/>
        <end position="213"/>
    </location>
</feature>
<sequence>MSSKILVNLCISLAITNIIFLAGMQPYALKVSAACKAVAALLHYFLLASLMWMAVEACHVCLVSVIVFKTYQSHFILKSSILSWGLPAVIVTITLAINYTNNYIRIEHAQVCWLSEIPFYAAFLAPVGTILIFNVIMFFLVILRLIAMQNNKLLQHETRRLRFLGIFGLFFLFGLSWVFAFFAVGEAAEVFQILFVTFSAFQGTFIFLFYCIYKKDTRDIICSCICKQKKEKASKVLRTYKSSGSGDGTAEMNT</sequence>
<evidence type="ECO:0000313" key="7">
    <source>
        <dbReference type="Proteomes" id="UP000515154"/>
    </source>
</evidence>
<dbReference type="PROSITE" id="PS50261">
    <property type="entry name" value="G_PROTEIN_RECEP_F2_4"/>
    <property type="match status" value="1"/>
</dbReference>
<dbReference type="GO" id="GO:0004930">
    <property type="term" value="F:G protein-coupled receptor activity"/>
    <property type="evidence" value="ECO:0007669"/>
    <property type="project" value="InterPro"/>
</dbReference>
<feature type="transmembrane region" description="Helical" evidence="5">
    <location>
        <begin position="44"/>
        <end position="68"/>
    </location>
</feature>
<dbReference type="Gene3D" id="1.20.1070.10">
    <property type="entry name" value="Rhodopsin 7-helix transmembrane proteins"/>
    <property type="match status" value="1"/>
</dbReference>
<feature type="transmembrane region" description="Helical" evidence="5">
    <location>
        <begin position="80"/>
        <end position="99"/>
    </location>
</feature>
<evidence type="ECO:0000259" key="6">
    <source>
        <dbReference type="PROSITE" id="PS50261"/>
    </source>
</evidence>
<feature type="transmembrane region" description="Helical" evidence="5">
    <location>
        <begin position="119"/>
        <end position="143"/>
    </location>
</feature>
<dbReference type="GO" id="GO:0007166">
    <property type="term" value="P:cell surface receptor signaling pathway"/>
    <property type="evidence" value="ECO:0007669"/>
    <property type="project" value="InterPro"/>
</dbReference>